<dbReference type="Proteomes" id="UP001163846">
    <property type="component" value="Unassembled WGS sequence"/>
</dbReference>
<name>A0AA38UEF4_9AGAR</name>
<sequence>MGSSSFHSKELRRALSEQALLIRAFSMEDHSSLQASASVTLLEGNVITIVLTNQGYRSDQSKEGPFETIEELLQCVSPLYARKRRSTLLDALERLSSQQSPHEKDTTGGGLS</sequence>
<evidence type="ECO:0000313" key="2">
    <source>
        <dbReference type="EMBL" id="KAJ3834992.1"/>
    </source>
</evidence>
<organism evidence="2 3">
    <name type="scientific">Lentinula raphanica</name>
    <dbReference type="NCBI Taxonomy" id="153919"/>
    <lineage>
        <taxon>Eukaryota</taxon>
        <taxon>Fungi</taxon>
        <taxon>Dikarya</taxon>
        <taxon>Basidiomycota</taxon>
        <taxon>Agaricomycotina</taxon>
        <taxon>Agaricomycetes</taxon>
        <taxon>Agaricomycetidae</taxon>
        <taxon>Agaricales</taxon>
        <taxon>Marasmiineae</taxon>
        <taxon>Omphalotaceae</taxon>
        <taxon>Lentinula</taxon>
    </lineage>
</organism>
<accession>A0AA38UEF4</accession>
<proteinExistence type="predicted"/>
<gene>
    <name evidence="2" type="ORF">F5878DRAFT_332398</name>
</gene>
<keyword evidence="3" id="KW-1185">Reference proteome</keyword>
<dbReference type="SUPFAM" id="SSF103107">
    <property type="entry name" value="Hypothetical protein c14orf129, hspc210"/>
    <property type="match status" value="1"/>
</dbReference>
<feature type="region of interest" description="Disordered" evidence="1">
    <location>
        <begin position="92"/>
        <end position="112"/>
    </location>
</feature>
<evidence type="ECO:0000256" key="1">
    <source>
        <dbReference type="SAM" id="MobiDB-lite"/>
    </source>
</evidence>
<protein>
    <recommendedName>
        <fullName evidence="4">GSKIP domain-containing protein</fullName>
    </recommendedName>
</protein>
<dbReference type="AlphaFoldDB" id="A0AA38UEF4"/>
<dbReference type="Gene3D" id="3.30.2280.10">
    <property type="entry name" value="Hypothetical protein (hspc210)"/>
    <property type="match status" value="1"/>
</dbReference>
<dbReference type="InterPro" id="IPR023231">
    <property type="entry name" value="GSKIP_dom_sf"/>
</dbReference>
<dbReference type="EMBL" id="MU806460">
    <property type="protein sequence ID" value="KAJ3834992.1"/>
    <property type="molecule type" value="Genomic_DNA"/>
</dbReference>
<evidence type="ECO:0008006" key="4">
    <source>
        <dbReference type="Google" id="ProtNLM"/>
    </source>
</evidence>
<evidence type="ECO:0000313" key="3">
    <source>
        <dbReference type="Proteomes" id="UP001163846"/>
    </source>
</evidence>
<comment type="caution">
    <text evidence="2">The sequence shown here is derived from an EMBL/GenBank/DDBJ whole genome shotgun (WGS) entry which is preliminary data.</text>
</comment>
<reference evidence="2" key="1">
    <citation type="submission" date="2022-08" db="EMBL/GenBank/DDBJ databases">
        <authorList>
            <consortium name="DOE Joint Genome Institute"/>
            <person name="Min B."/>
            <person name="Riley R."/>
            <person name="Sierra-Patev S."/>
            <person name="Naranjo-Ortiz M."/>
            <person name="Looney B."/>
            <person name="Konkel Z."/>
            <person name="Slot J.C."/>
            <person name="Sakamoto Y."/>
            <person name="Steenwyk J.L."/>
            <person name="Rokas A."/>
            <person name="Carro J."/>
            <person name="Camarero S."/>
            <person name="Ferreira P."/>
            <person name="Molpeceres G."/>
            <person name="Ruiz-Duenas F.J."/>
            <person name="Serrano A."/>
            <person name="Henrissat B."/>
            <person name="Drula E."/>
            <person name="Hughes K.W."/>
            <person name="Mata J.L."/>
            <person name="Ishikawa N.K."/>
            <person name="Vargas-Isla R."/>
            <person name="Ushijima S."/>
            <person name="Smith C.A."/>
            <person name="Ahrendt S."/>
            <person name="Andreopoulos W."/>
            <person name="He G."/>
            <person name="Labutti K."/>
            <person name="Lipzen A."/>
            <person name="Ng V."/>
            <person name="Sandor L."/>
            <person name="Barry K."/>
            <person name="Martinez A.T."/>
            <person name="Xiao Y."/>
            <person name="Gibbons J.G."/>
            <person name="Terashima K."/>
            <person name="Hibbett D.S."/>
            <person name="Grigoriev I.V."/>
        </authorList>
    </citation>
    <scope>NUCLEOTIDE SEQUENCE</scope>
    <source>
        <strain evidence="2">TFB9207</strain>
    </source>
</reference>